<keyword evidence="2" id="KW-0328">Glycosyltransferase</keyword>
<dbReference type="PANTHER" id="PTHR21461">
    <property type="entry name" value="GLYCOSYLTRANSFERASE FAMILY 92 PROTEIN"/>
    <property type="match status" value="1"/>
</dbReference>
<sequence>MTISIHTIFILRENILFLEEWIDYHAALGIRKFTLYDNSKSQGYDGSSPGINKYKYDFKQLTNFISDAELDLLLGKILSKYGNMITYIKWEPTDGNGNIIFGQKECIIHYIENFGQRSEWTAFIDIDEFIYCKGSLMQWIKKFDARNVGDILLLQKKFDDRFNNLDKSVTHIVKCIDNIDTSLWGPKHIIKNNNFDVLETGAWNIHSLPAKGGFCVIAKLSDLRFNHYNVNDWQLNWMKNFYKTHLDFSLNAECFKLSIKAKRLKIYQI</sequence>
<keyword evidence="6" id="KW-0472">Membrane</keyword>
<dbReference type="Pfam" id="PF01697">
    <property type="entry name" value="Glyco_transf_92"/>
    <property type="match status" value="1"/>
</dbReference>
<dbReference type="OrthoDB" id="1997677at2"/>
<evidence type="ECO:0000256" key="6">
    <source>
        <dbReference type="ARBA" id="ARBA00023136"/>
    </source>
</evidence>
<comment type="subcellular location">
    <subcellularLocation>
        <location evidence="1">Membrane</location>
        <topology evidence="1">Single-pass membrane protein</topology>
    </subcellularLocation>
</comment>
<keyword evidence="8" id="KW-1185">Reference proteome</keyword>
<proteinExistence type="predicted"/>
<evidence type="ECO:0000256" key="2">
    <source>
        <dbReference type="ARBA" id="ARBA00022676"/>
    </source>
</evidence>
<dbReference type="EMBL" id="LT629740">
    <property type="protein sequence ID" value="SDT43290.1"/>
    <property type="molecule type" value="Genomic_DNA"/>
</dbReference>
<evidence type="ECO:0000313" key="8">
    <source>
        <dbReference type="Proteomes" id="UP000199679"/>
    </source>
</evidence>
<protein>
    <submittedName>
        <fullName evidence="7">Glycosyltransferase family 92</fullName>
    </submittedName>
</protein>
<evidence type="ECO:0000256" key="1">
    <source>
        <dbReference type="ARBA" id="ARBA00004167"/>
    </source>
</evidence>
<dbReference type="AlphaFoldDB" id="A0A1H2ABD0"/>
<dbReference type="GO" id="GO:0005737">
    <property type="term" value="C:cytoplasm"/>
    <property type="evidence" value="ECO:0007669"/>
    <property type="project" value="TreeGrafter"/>
</dbReference>
<dbReference type="GO" id="GO:0016020">
    <property type="term" value="C:membrane"/>
    <property type="evidence" value="ECO:0007669"/>
    <property type="project" value="UniProtKB-SubCell"/>
</dbReference>
<gene>
    <name evidence="7" type="ORF">SAMN05216490_3462</name>
</gene>
<dbReference type="InterPro" id="IPR008166">
    <property type="entry name" value="Glyco_transf_92"/>
</dbReference>
<dbReference type="GO" id="GO:0016757">
    <property type="term" value="F:glycosyltransferase activity"/>
    <property type="evidence" value="ECO:0007669"/>
    <property type="project" value="UniProtKB-KW"/>
</dbReference>
<dbReference type="Proteomes" id="UP000199679">
    <property type="component" value="Chromosome I"/>
</dbReference>
<dbReference type="PANTHER" id="PTHR21461:SF69">
    <property type="entry name" value="GLYCOSYLTRANSFERASE FAMILY 92 PROTEIN"/>
    <property type="match status" value="1"/>
</dbReference>
<dbReference type="RefSeq" id="WP_091375658.1">
    <property type="nucleotide sequence ID" value="NZ_LT629740.1"/>
</dbReference>
<evidence type="ECO:0000256" key="4">
    <source>
        <dbReference type="ARBA" id="ARBA00022692"/>
    </source>
</evidence>
<name>A0A1H2ABD0_MUCMA</name>
<keyword evidence="5" id="KW-1133">Transmembrane helix</keyword>
<accession>A0A1H2ABD0</accession>
<keyword evidence="4" id="KW-0812">Transmembrane</keyword>
<evidence type="ECO:0000256" key="5">
    <source>
        <dbReference type="ARBA" id="ARBA00022989"/>
    </source>
</evidence>
<evidence type="ECO:0000313" key="7">
    <source>
        <dbReference type="EMBL" id="SDT43290.1"/>
    </source>
</evidence>
<evidence type="ECO:0000256" key="3">
    <source>
        <dbReference type="ARBA" id="ARBA00022679"/>
    </source>
</evidence>
<reference evidence="7 8" key="1">
    <citation type="submission" date="2016-10" db="EMBL/GenBank/DDBJ databases">
        <authorList>
            <person name="de Groot N.N."/>
        </authorList>
    </citation>
    <scope>NUCLEOTIDE SEQUENCE [LARGE SCALE GENOMIC DNA]</scope>
    <source>
        <strain evidence="7 8">MP1X4</strain>
    </source>
</reference>
<organism evidence="7 8">
    <name type="scientific">Mucilaginibacter mallensis</name>
    <dbReference type="NCBI Taxonomy" id="652787"/>
    <lineage>
        <taxon>Bacteria</taxon>
        <taxon>Pseudomonadati</taxon>
        <taxon>Bacteroidota</taxon>
        <taxon>Sphingobacteriia</taxon>
        <taxon>Sphingobacteriales</taxon>
        <taxon>Sphingobacteriaceae</taxon>
        <taxon>Mucilaginibacter</taxon>
    </lineage>
</organism>
<keyword evidence="3 7" id="KW-0808">Transferase</keyword>